<feature type="active site" description="Proton donor/acceptor" evidence="10">
    <location>
        <position position="277"/>
    </location>
</feature>
<dbReference type="InterPro" id="IPR006680">
    <property type="entry name" value="Amidohydro-rel"/>
</dbReference>
<dbReference type="FunFam" id="3.20.20.140:FF:000004">
    <property type="entry name" value="N-acetylglucosamine-6-phosphate deacetylase"/>
    <property type="match status" value="1"/>
</dbReference>
<feature type="binding site" evidence="12">
    <location>
        <position position="219"/>
    </location>
    <ligand>
        <name>Zn(2+)</name>
        <dbReference type="ChEBI" id="CHEBI:29105"/>
    </ligand>
</feature>
<comment type="cofactor">
    <cofactor evidence="12">
        <name>a divalent metal cation</name>
        <dbReference type="ChEBI" id="CHEBI:60240"/>
    </cofactor>
    <text evidence="12">Binds 1 divalent metal cation per subunit.</text>
</comment>
<evidence type="ECO:0000256" key="5">
    <source>
        <dbReference type="ARBA" id="ARBA00022801"/>
    </source>
</evidence>
<comment type="catalytic activity">
    <reaction evidence="7">
        <text>N-acetyl-D-glucosamine 6-phosphate + H2O = D-glucosamine 6-phosphate + acetate</text>
        <dbReference type="Rhea" id="RHEA:22936"/>
        <dbReference type="ChEBI" id="CHEBI:15377"/>
        <dbReference type="ChEBI" id="CHEBI:30089"/>
        <dbReference type="ChEBI" id="CHEBI:57513"/>
        <dbReference type="ChEBI" id="CHEBI:58725"/>
        <dbReference type="EC" id="3.5.1.25"/>
    </reaction>
</comment>
<comment type="similarity">
    <text evidence="1 9">Belongs to the metallo-dependent hydrolases superfamily. NagA family.</text>
</comment>
<evidence type="ECO:0000256" key="7">
    <source>
        <dbReference type="ARBA" id="ARBA00047647"/>
    </source>
</evidence>
<feature type="binding site" evidence="12">
    <location>
        <position position="198"/>
    </location>
    <ligand>
        <name>Zn(2+)</name>
        <dbReference type="ChEBI" id="CHEBI:29105"/>
    </ligand>
</feature>
<feature type="binding site" evidence="11">
    <location>
        <position position="230"/>
    </location>
    <ligand>
        <name>substrate</name>
    </ligand>
</feature>
<dbReference type="AlphaFoldDB" id="A0A2T4U6Y0"/>
<dbReference type="Proteomes" id="UP000240509">
    <property type="component" value="Unassembled WGS sequence"/>
</dbReference>
<protein>
    <recommendedName>
        <fullName evidence="3">N-acetylglucosamine-6-phosphate deacetylase</fullName>
        <ecNumber evidence="2">3.5.1.25</ecNumber>
    </recommendedName>
</protein>
<dbReference type="Gene3D" id="3.20.20.140">
    <property type="entry name" value="Metal-dependent hydrolases"/>
    <property type="match status" value="1"/>
</dbReference>
<dbReference type="OrthoDB" id="9776488at2"/>
<feature type="binding site" evidence="11">
    <location>
        <position position="143"/>
    </location>
    <ligand>
        <name>substrate</name>
    </ligand>
</feature>
<keyword evidence="15" id="KW-1185">Reference proteome</keyword>
<comment type="caution">
    <text evidence="14">The sequence shown here is derived from an EMBL/GenBank/DDBJ whole genome shotgun (WGS) entry which is preliminary data.</text>
</comment>
<organism evidence="14 15">
    <name type="scientific">Alkalicoccus saliphilus</name>
    <dbReference type="NCBI Taxonomy" id="200989"/>
    <lineage>
        <taxon>Bacteria</taxon>
        <taxon>Bacillati</taxon>
        <taxon>Bacillota</taxon>
        <taxon>Bacilli</taxon>
        <taxon>Bacillales</taxon>
        <taxon>Bacillaceae</taxon>
        <taxon>Alkalicoccus</taxon>
    </lineage>
</organism>
<gene>
    <name evidence="14" type="primary">nagA</name>
    <name evidence="14" type="ORF">C6Y45_08075</name>
</gene>
<dbReference type="Gene3D" id="2.30.40.10">
    <property type="entry name" value="Urease, subunit C, domain 1"/>
    <property type="match status" value="1"/>
</dbReference>
<reference evidence="14 15" key="1">
    <citation type="submission" date="2018-03" db="EMBL/GenBank/DDBJ databases">
        <title>Alkalicoccus saliphilus sp. nov., isolated from a mineral pool.</title>
        <authorList>
            <person name="Zhao B."/>
        </authorList>
    </citation>
    <scope>NUCLEOTIDE SEQUENCE [LARGE SCALE GENOMIC DNA]</scope>
    <source>
        <strain evidence="14 15">6AG</strain>
    </source>
</reference>
<proteinExistence type="inferred from homology"/>
<dbReference type="NCBIfam" id="TIGR00221">
    <property type="entry name" value="nagA"/>
    <property type="match status" value="1"/>
</dbReference>
<dbReference type="EMBL" id="PZJJ01000010">
    <property type="protein sequence ID" value="PTL39125.1"/>
    <property type="molecule type" value="Genomic_DNA"/>
</dbReference>
<accession>A0A2T4U6Y0</accession>
<evidence type="ECO:0000256" key="6">
    <source>
        <dbReference type="ARBA" id="ARBA00023277"/>
    </source>
</evidence>
<dbReference type="CDD" id="cd00854">
    <property type="entry name" value="NagA"/>
    <property type="match status" value="1"/>
</dbReference>
<evidence type="ECO:0000256" key="11">
    <source>
        <dbReference type="PIRSR" id="PIRSR038994-2"/>
    </source>
</evidence>
<dbReference type="GO" id="GO:0008448">
    <property type="term" value="F:N-acetylglucosamine-6-phosphate deacetylase activity"/>
    <property type="evidence" value="ECO:0007669"/>
    <property type="project" value="UniProtKB-EC"/>
</dbReference>
<dbReference type="InterPro" id="IPR032466">
    <property type="entry name" value="Metal_Hydrolase"/>
</dbReference>
<feature type="domain" description="Amidohydrolase-related" evidence="13">
    <location>
        <begin position="55"/>
        <end position="381"/>
    </location>
</feature>
<evidence type="ECO:0000259" key="13">
    <source>
        <dbReference type="Pfam" id="PF01979"/>
    </source>
</evidence>
<dbReference type="PIRSF" id="PIRSF038994">
    <property type="entry name" value="NagA"/>
    <property type="match status" value="1"/>
</dbReference>
<evidence type="ECO:0000256" key="10">
    <source>
        <dbReference type="PIRSR" id="PIRSR038994-1"/>
    </source>
</evidence>
<dbReference type="PANTHER" id="PTHR11113">
    <property type="entry name" value="N-ACETYLGLUCOSAMINE-6-PHOSPHATE DEACETYLASE"/>
    <property type="match status" value="1"/>
</dbReference>
<evidence type="ECO:0000313" key="14">
    <source>
        <dbReference type="EMBL" id="PTL39125.1"/>
    </source>
</evidence>
<feature type="binding site" evidence="11">
    <location>
        <begin position="222"/>
        <end position="223"/>
    </location>
    <ligand>
        <name>substrate</name>
    </ligand>
</feature>
<dbReference type="Pfam" id="PF01979">
    <property type="entry name" value="Amidohydro_1"/>
    <property type="match status" value="1"/>
</dbReference>
<dbReference type="GO" id="GO:0006046">
    <property type="term" value="P:N-acetylglucosamine catabolic process"/>
    <property type="evidence" value="ECO:0007669"/>
    <property type="project" value="TreeGrafter"/>
</dbReference>
<dbReference type="InterPro" id="IPR011059">
    <property type="entry name" value="Metal-dep_hydrolase_composite"/>
</dbReference>
<evidence type="ECO:0000313" key="15">
    <source>
        <dbReference type="Proteomes" id="UP000240509"/>
    </source>
</evidence>
<feature type="binding site" evidence="12">
    <location>
        <position position="132"/>
    </location>
    <ligand>
        <name>Zn(2+)</name>
        <dbReference type="ChEBI" id="CHEBI:29105"/>
    </ligand>
</feature>
<keyword evidence="6 9" id="KW-0119">Carbohydrate metabolism</keyword>
<evidence type="ECO:0000256" key="3">
    <source>
        <dbReference type="ARBA" id="ARBA00018029"/>
    </source>
</evidence>
<sequence length="385" mass="41754">MQKEFYLKGGTAFIDGDSSVQDPLIKISHGRIEFIQEHGEAPSGTTVYRAGENDVILPGFIDIHIHGADGADTMDGDPGALRTIADFLPQEGVTSFLATTITSNREITERALQTAGRFTSASGAELLGIHLEGPFISRKQAGAQPVEHITPPDVELFKRWQKLAENRIRLVTLAPEEPNGLDLLKHFRETGVIGSAGHSHASYEEMQAALENGLSHATHLFNGMRPLHHREPGVVGSIYLSSSLKAELILDGIHVRPEVARLSHQVLGSDRLILITDAIRGKGLGNGTFDLGGQEVSIHDGEARLSDGTLAGSVLKMDEAVRRLLTFPAVRWPDVVKMTSQNAAASLGLHDRKGKLAEGYDADIVIMSEDGHVIKTFCRGEEYEN</sequence>
<evidence type="ECO:0000256" key="4">
    <source>
        <dbReference type="ARBA" id="ARBA00022723"/>
    </source>
</evidence>
<feature type="binding site" evidence="11">
    <location>
        <position position="254"/>
    </location>
    <ligand>
        <name>substrate</name>
    </ligand>
</feature>
<evidence type="ECO:0000256" key="2">
    <source>
        <dbReference type="ARBA" id="ARBA00011899"/>
    </source>
</evidence>
<feature type="binding site" evidence="11">
    <location>
        <begin position="310"/>
        <end position="312"/>
    </location>
    <ligand>
        <name>substrate</name>
    </ligand>
</feature>
<dbReference type="InterPro" id="IPR003764">
    <property type="entry name" value="GlcNAc_6-P_deAcase"/>
</dbReference>
<evidence type="ECO:0000256" key="8">
    <source>
        <dbReference type="ARBA" id="ARBA00060590"/>
    </source>
</evidence>
<dbReference type="SUPFAM" id="SSF51338">
    <property type="entry name" value="Composite domain of metallo-dependent hydrolases"/>
    <property type="match status" value="1"/>
</dbReference>
<name>A0A2T4U6Y0_9BACI</name>
<comment type="pathway">
    <text evidence="8">Amino-sugar metabolism; N-acetylneuraminate degradation; D-fructose 6-phosphate from N-acetylneuraminate: step 4/5.</text>
</comment>
<keyword evidence="4 12" id="KW-0479">Metal-binding</keyword>
<dbReference type="GO" id="GO:0046872">
    <property type="term" value="F:metal ion binding"/>
    <property type="evidence" value="ECO:0007669"/>
    <property type="project" value="UniProtKB-KW"/>
</dbReference>
<evidence type="ECO:0000256" key="1">
    <source>
        <dbReference type="ARBA" id="ARBA00010716"/>
    </source>
</evidence>
<dbReference type="EC" id="3.5.1.25" evidence="2"/>
<dbReference type="SUPFAM" id="SSF51556">
    <property type="entry name" value="Metallo-dependent hydrolases"/>
    <property type="match status" value="1"/>
</dbReference>
<evidence type="ECO:0000256" key="9">
    <source>
        <dbReference type="PIRNR" id="PIRNR038994"/>
    </source>
</evidence>
<keyword evidence="5 9" id="KW-0378">Hydrolase</keyword>
<dbReference type="PANTHER" id="PTHR11113:SF14">
    <property type="entry name" value="N-ACETYLGLUCOSAMINE-6-PHOSPHATE DEACETYLASE"/>
    <property type="match status" value="1"/>
</dbReference>
<evidence type="ECO:0000256" key="12">
    <source>
        <dbReference type="PIRSR" id="PIRSR038994-3"/>
    </source>
</evidence>